<organism evidence="2 3">
    <name type="scientific">Candidatus Beckwithbacteria bacterium GW2011_GWB1_47_15</name>
    <dbReference type="NCBI Taxonomy" id="1618371"/>
    <lineage>
        <taxon>Bacteria</taxon>
        <taxon>Candidatus Beckwithiibacteriota</taxon>
    </lineage>
</organism>
<evidence type="ECO:0000313" key="2">
    <source>
        <dbReference type="EMBL" id="KKU61493.1"/>
    </source>
</evidence>
<sequence>MTIIERERAGVAPRLDEAQGLIVELSQRLETGLAFLLVDGPVASGKTELVKGLKSEFNGLMGGVEPTVIEVDWAVQSREYRSQHPEKLNRHQAWFRLHRHYGLLHQYLRGQENGELSITHKNFYQAQSRTNNYYGGGTFGRQSKANKGESQGKKSGPR</sequence>
<accession>A0A0G1U596</accession>
<feature type="region of interest" description="Disordered" evidence="1">
    <location>
        <begin position="134"/>
        <end position="158"/>
    </location>
</feature>
<dbReference type="Proteomes" id="UP000033860">
    <property type="component" value="Unassembled WGS sequence"/>
</dbReference>
<dbReference type="Gene3D" id="3.40.50.300">
    <property type="entry name" value="P-loop containing nucleotide triphosphate hydrolases"/>
    <property type="match status" value="1"/>
</dbReference>
<reference evidence="2 3" key="1">
    <citation type="journal article" date="2015" name="Nature">
        <title>rRNA introns, odd ribosomes, and small enigmatic genomes across a large radiation of phyla.</title>
        <authorList>
            <person name="Brown C.T."/>
            <person name="Hug L.A."/>
            <person name="Thomas B.C."/>
            <person name="Sharon I."/>
            <person name="Castelle C.J."/>
            <person name="Singh A."/>
            <person name="Wilkins M.J."/>
            <person name="Williams K.H."/>
            <person name="Banfield J.F."/>
        </authorList>
    </citation>
    <scope>NUCLEOTIDE SEQUENCE [LARGE SCALE GENOMIC DNA]</scope>
</reference>
<evidence type="ECO:0000256" key="1">
    <source>
        <dbReference type="SAM" id="MobiDB-lite"/>
    </source>
</evidence>
<protein>
    <submittedName>
        <fullName evidence="2">Uncharacterized protein</fullName>
    </submittedName>
</protein>
<gene>
    <name evidence="2" type="ORF">UX85_C0003G0152</name>
</gene>
<name>A0A0G1U596_9BACT</name>
<dbReference type="EMBL" id="LCNT01000003">
    <property type="protein sequence ID" value="KKU61493.1"/>
    <property type="molecule type" value="Genomic_DNA"/>
</dbReference>
<dbReference type="InterPro" id="IPR027417">
    <property type="entry name" value="P-loop_NTPase"/>
</dbReference>
<proteinExistence type="predicted"/>
<comment type="caution">
    <text evidence="2">The sequence shown here is derived from an EMBL/GenBank/DDBJ whole genome shotgun (WGS) entry which is preliminary data.</text>
</comment>
<evidence type="ECO:0000313" key="3">
    <source>
        <dbReference type="Proteomes" id="UP000033860"/>
    </source>
</evidence>
<dbReference type="AlphaFoldDB" id="A0A0G1U596"/>